<feature type="non-terminal residue" evidence="4">
    <location>
        <position position="347"/>
    </location>
</feature>
<keyword evidence="1" id="KW-0521">NADP</keyword>
<keyword evidence="2" id="KW-0560">Oxidoreductase</keyword>
<evidence type="ECO:0000313" key="5">
    <source>
        <dbReference type="Proteomes" id="UP001295794"/>
    </source>
</evidence>
<dbReference type="PANTHER" id="PTHR47706">
    <property type="entry name" value="NMRA-LIKE FAMILY PROTEIN"/>
    <property type="match status" value="1"/>
</dbReference>
<dbReference type="AlphaFoldDB" id="A0AAD2JUJ7"/>
<dbReference type="InterPro" id="IPR036291">
    <property type="entry name" value="NAD(P)-bd_dom_sf"/>
</dbReference>
<evidence type="ECO:0000259" key="3">
    <source>
        <dbReference type="Pfam" id="PF05368"/>
    </source>
</evidence>
<sequence length="347" mass="38305">RGSGGPLPETSMVDKGMTAILRPTPRASMSDILYNGCPTRDRETGSSMSNKPSVLIVGASGALGQPLTQEFIKQRDRIGRLAILSGPAKAHRVEAARAAGVEIVLGSLIDPKCYQGIDIVFSLVGDATMRLQPAIIEAAVEGGVRHFYPSEFGTDIDQDHVWPFRYFRDKLVTRDHLRATAKKVPGFQYTLMLVGAFTEWSCSSFSGFDLEKHTVEAYGYPEAQVSVTALKDIVRYAVDSIFLPFPKDHAMREIRVRGDHVTFAELIKTLEEVQGVSYTVSYIDPSEAAAKQEAARKRGEESEEVKWAGKTICPTGRVTVPFPIDNDKFDFRPESLKETLARLFATK</sequence>
<dbReference type="PANTHER" id="PTHR47706:SF11">
    <property type="entry name" value="ISOFLAVONE REDUCTASE FAMILY PROTEIN (AFU_ORTHOLOGUE AFUA_1G12510)"/>
    <property type="match status" value="1"/>
</dbReference>
<accession>A0AAD2JUJ7</accession>
<dbReference type="InterPro" id="IPR051609">
    <property type="entry name" value="NmrA/Isoflavone_reductase-like"/>
</dbReference>
<proteinExistence type="predicted"/>
<dbReference type="Proteomes" id="UP001295794">
    <property type="component" value="Unassembled WGS sequence"/>
</dbReference>
<dbReference type="SUPFAM" id="SSF51735">
    <property type="entry name" value="NAD(P)-binding Rossmann-fold domains"/>
    <property type="match status" value="1"/>
</dbReference>
<dbReference type="GO" id="GO:0016491">
    <property type="term" value="F:oxidoreductase activity"/>
    <property type="evidence" value="ECO:0007669"/>
    <property type="project" value="UniProtKB-KW"/>
</dbReference>
<dbReference type="Gene3D" id="3.40.50.720">
    <property type="entry name" value="NAD(P)-binding Rossmann-like Domain"/>
    <property type="match status" value="1"/>
</dbReference>
<protein>
    <recommendedName>
        <fullName evidence="3">NmrA-like domain-containing protein</fullName>
    </recommendedName>
</protein>
<keyword evidence="5" id="KW-1185">Reference proteome</keyword>
<comment type="caution">
    <text evidence="4">The sequence shown here is derived from an EMBL/GenBank/DDBJ whole genome shotgun (WGS) entry which is preliminary data.</text>
</comment>
<evidence type="ECO:0000256" key="1">
    <source>
        <dbReference type="ARBA" id="ARBA00022857"/>
    </source>
</evidence>
<reference evidence="4" key="1">
    <citation type="submission" date="2023-11" db="EMBL/GenBank/DDBJ databases">
        <authorList>
            <person name="De Vega J J."/>
            <person name="De Vega J J."/>
        </authorList>
    </citation>
    <scope>NUCLEOTIDE SEQUENCE</scope>
</reference>
<gene>
    <name evidence="4" type="ORF">MYCIT1_LOCUS971</name>
</gene>
<dbReference type="InterPro" id="IPR008030">
    <property type="entry name" value="NmrA-like"/>
</dbReference>
<dbReference type="Pfam" id="PF05368">
    <property type="entry name" value="NmrA"/>
    <property type="match status" value="1"/>
</dbReference>
<dbReference type="EMBL" id="CAVNYO010000014">
    <property type="protein sequence ID" value="CAK5262345.1"/>
    <property type="molecule type" value="Genomic_DNA"/>
</dbReference>
<organism evidence="4 5">
    <name type="scientific">Mycena citricolor</name>
    <dbReference type="NCBI Taxonomy" id="2018698"/>
    <lineage>
        <taxon>Eukaryota</taxon>
        <taxon>Fungi</taxon>
        <taxon>Dikarya</taxon>
        <taxon>Basidiomycota</taxon>
        <taxon>Agaricomycotina</taxon>
        <taxon>Agaricomycetes</taxon>
        <taxon>Agaricomycetidae</taxon>
        <taxon>Agaricales</taxon>
        <taxon>Marasmiineae</taxon>
        <taxon>Mycenaceae</taxon>
        <taxon>Mycena</taxon>
    </lineage>
</organism>
<name>A0AAD2JUJ7_9AGAR</name>
<feature type="domain" description="NmrA-like" evidence="3">
    <location>
        <begin position="52"/>
        <end position="284"/>
    </location>
</feature>
<dbReference type="Gene3D" id="3.90.25.10">
    <property type="entry name" value="UDP-galactose 4-epimerase, domain 1"/>
    <property type="match status" value="1"/>
</dbReference>
<evidence type="ECO:0000256" key="2">
    <source>
        <dbReference type="ARBA" id="ARBA00023002"/>
    </source>
</evidence>
<evidence type="ECO:0000313" key="4">
    <source>
        <dbReference type="EMBL" id="CAK5262345.1"/>
    </source>
</evidence>